<evidence type="ECO:0000256" key="7">
    <source>
        <dbReference type="ARBA" id="ARBA00023136"/>
    </source>
</evidence>
<feature type="transmembrane region" description="Helical" evidence="10">
    <location>
        <begin position="514"/>
        <end position="534"/>
    </location>
</feature>
<evidence type="ECO:0000256" key="12">
    <source>
        <dbReference type="SAM" id="MobiDB-lite"/>
    </source>
</evidence>
<feature type="transmembrane region" description="Helical" evidence="10">
    <location>
        <begin position="349"/>
        <end position="380"/>
    </location>
</feature>
<evidence type="ECO:0000256" key="4">
    <source>
        <dbReference type="ARBA" id="ARBA00022692"/>
    </source>
</evidence>
<feature type="compositionally biased region" description="Basic and acidic residues" evidence="12">
    <location>
        <begin position="693"/>
        <end position="705"/>
    </location>
</feature>
<name>A0A075GK99_9ARCH</name>
<feature type="transmembrane region" description="Helical" evidence="10">
    <location>
        <begin position="592"/>
        <end position="616"/>
    </location>
</feature>
<sequence>MFKPVQMAKIAIMGLRKNQQTSVSILHDMEILQLEPLSKDVLAIVKNERDNELTRQVSDELLRVKALMATLPRIPVTVTKRFDSINDLLQTANSIDVDEQVASIEKEKEALLTEIKDIENNLKLVEEFSFFPEDLKILRLSSAISYFGRITSDKFEEFKKAVNAHPNDIMLYTKAEKELTHLILVVFPTISSDEFANIIQTHNVKIEAVPNLNGKPNEIITNQKSNLQTKNQRLKQINDELNKISEKHYANLVEVEEQLQIENKKLEVISNLGVTKDAFAMEGWVPKSKLGQVKSTLEKFTDGTTIYELETKEEEKAPTLMSNPGRFRLFEAFIRFYSLPQSKEFDPTMVFALIFPIFYGLMIGDTGYCLVILLVCLWVIRRVEKGKRNLNIMPRQLRSFAMLILKKRQMVKLSKAMIPGCVVGIVLGVIFDLHFGFHLNGYVFDALATVGITGGWVPEAGELLNRPSQAFLDPIHNAGTLLLYAGYIGIGFVSFGLILGVIDCIREGEKKEALVKIGWLAVGWGIVLLGLALISGDAINPTWDRLIEVNPIAYMYYVLIFGGIALMVACDKSKGPMKVMALMEVATIISHILSYTRLIGILLASVILAHTIDYIFLKSLNIGLPLAALGIMILFIGHLFNIIIGVFEPGIQGARLVYVEYFSKFYRGNGKAFKPFGSLRRFTTQQYSSEQQENEKLDKPKLKVK</sequence>
<accession>A0A075GK99</accession>
<dbReference type="GO" id="GO:0007035">
    <property type="term" value="P:vacuolar acidification"/>
    <property type="evidence" value="ECO:0007669"/>
    <property type="project" value="TreeGrafter"/>
</dbReference>
<evidence type="ECO:0000256" key="11">
    <source>
        <dbReference type="SAM" id="Coils"/>
    </source>
</evidence>
<feature type="region of interest" description="Disordered" evidence="12">
    <location>
        <begin position="686"/>
        <end position="705"/>
    </location>
</feature>
<keyword evidence="6 10" id="KW-0406">Ion transport</keyword>
<dbReference type="Gene3D" id="1.20.1460.20">
    <property type="match status" value="1"/>
</dbReference>
<evidence type="ECO:0000256" key="3">
    <source>
        <dbReference type="ARBA" id="ARBA00022448"/>
    </source>
</evidence>
<dbReference type="GO" id="GO:0033179">
    <property type="term" value="C:proton-transporting V-type ATPase, V0 domain"/>
    <property type="evidence" value="ECO:0007669"/>
    <property type="project" value="InterPro"/>
</dbReference>
<keyword evidence="4 10" id="KW-0812">Transmembrane</keyword>
<dbReference type="GO" id="GO:0051117">
    <property type="term" value="F:ATPase binding"/>
    <property type="evidence" value="ECO:0007669"/>
    <property type="project" value="TreeGrafter"/>
</dbReference>
<dbReference type="EMBL" id="KF900683">
    <property type="protein sequence ID" value="AIF03575.1"/>
    <property type="molecule type" value="Genomic_DNA"/>
</dbReference>
<evidence type="ECO:0000256" key="2">
    <source>
        <dbReference type="ARBA" id="ARBA00009904"/>
    </source>
</evidence>
<comment type="similarity">
    <text evidence="2 10">Belongs to the V-ATPase 116 kDa subunit family.</text>
</comment>
<dbReference type="GO" id="GO:0046961">
    <property type="term" value="F:proton-transporting ATPase activity, rotational mechanism"/>
    <property type="evidence" value="ECO:0007669"/>
    <property type="project" value="InterPro"/>
</dbReference>
<dbReference type="GO" id="GO:0016787">
    <property type="term" value="F:hydrolase activity"/>
    <property type="evidence" value="ECO:0007669"/>
    <property type="project" value="UniProtKB-KW"/>
</dbReference>
<dbReference type="PANTHER" id="PTHR11629:SF63">
    <property type="entry name" value="V-TYPE PROTON ATPASE SUBUNIT A"/>
    <property type="match status" value="1"/>
</dbReference>
<comment type="function">
    <text evidence="8">Component of the A-type ATP synthase that produces ATP from ADP in the presence of a proton gradient across the membrane.</text>
</comment>
<evidence type="ECO:0000256" key="5">
    <source>
        <dbReference type="ARBA" id="ARBA00022989"/>
    </source>
</evidence>
<dbReference type="Gene3D" id="3.30.70.2170">
    <property type="match status" value="1"/>
</dbReference>
<organism evidence="13">
    <name type="scientific">uncultured marine thaumarchaeote KM3_168_C12</name>
    <dbReference type="NCBI Taxonomy" id="1456038"/>
    <lineage>
        <taxon>Archaea</taxon>
        <taxon>Nitrososphaerota</taxon>
        <taxon>environmental samples</taxon>
    </lineage>
</organism>
<reference evidence="13" key="1">
    <citation type="journal article" date="2014" name="Genome Biol. Evol.">
        <title>Pangenome evidence for extensive interdomain horizontal transfer affecting lineage core and shell genes in uncultured planktonic thaumarchaeota and euryarchaeota.</title>
        <authorList>
            <person name="Deschamps P."/>
            <person name="Zivanovic Y."/>
            <person name="Moreira D."/>
            <person name="Rodriguez-Valera F."/>
            <person name="Lopez-Garcia P."/>
        </authorList>
    </citation>
    <scope>NUCLEOTIDE SEQUENCE</scope>
</reference>
<evidence type="ECO:0000256" key="8">
    <source>
        <dbReference type="ARBA" id="ARBA00059506"/>
    </source>
</evidence>
<feature type="coiled-coil region" evidence="11">
    <location>
        <begin position="217"/>
        <end position="272"/>
    </location>
</feature>
<comment type="subcellular location">
    <subcellularLocation>
        <location evidence="1">Membrane</location>
        <topology evidence="1">Multi-pass membrane protein</topology>
    </subcellularLocation>
</comment>
<gene>
    <name evidence="13" type="primary">ATPVI</name>
    <name evidence="13" type="synonym">ntpI</name>
</gene>
<evidence type="ECO:0000256" key="1">
    <source>
        <dbReference type="ARBA" id="ARBA00004141"/>
    </source>
</evidence>
<keyword evidence="3 10" id="KW-0813">Transport</keyword>
<keyword evidence="7 10" id="KW-0472">Membrane</keyword>
<dbReference type="GO" id="GO:0016471">
    <property type="term" value="C:vacuolar proton-transporting V-type ATPase complex"/>
    <property type="evidence" value="ECO:0007669"/>
    <property type="project" value="TreeGrafter"/>
</dbReference>
<keyword evidence="5 10" id="KW-1133">Transmembrane helix</keyword>
<evidence type="ECO:0000313" key="13">
    <source>
        <dbReference type="EMBL" id="AIF03575.1"/>
    </source>
</evidence>
<proteinExistence type="inferred from homology"/>
<evidence type="ECO:0000256" key="6">
    <source>
        <dbReference type="ARBA" id="ARBA00023065"/>
    </source>
</evidence>
<keyword evidence="13" id="KW-0378">Hydrolase</keyword>
<dbReference type="Gene3D" id="3.30.70.2750">
    <property type="match status" value="1"/>
</dbReference>
<feature type="transmembrane region" description="Helical" evidence="10">
    <location>
        <begin position="554"/>
        <end position="571"/>
    </location>
</feature>
<dbReference type="AlphaFoldDB" id="A0A075GK99"/>
<dbReference type="PANTHER" id="PTHR11629">
    <property type="entry name" value="VACUOLAR PROTON ATPASES"/>
    <property type="match status" value="1"/>
</dbReference>
<feature type="transmembrane region" description="Helical" evidence="10">
    <location>
        <begin position="622"/>
        <end position="647"/>
    </location>
</feature>
<feature type="transmembrane region" description="Helical" evidence="10">
    <location>
        <begin position="416"/>
        <end position="437"/>
    </location>
</feature>
<evidence type="ECO:0000256" key="10">
    <source>
        <dbReference type="RuleBase" id="RU361189"/>
    </source>
</evidence>
<feature type="coiled-coil region" evidence="11">
    <location>
        <begin position="101"/>
        <end position="128"/>
    </location>
</feature>
<evidence type="ECO:0000256" key="9">
    <source>
        <dbReference type="ARBA" id="ARBA00068671"/>
    </source>
</evidence>
<dbReference type="InterPro" id="IPR002490">
    <property type="entry name" value="V-ATPase_116kDa_su"/>
</dbReference>
<protein>
    <recommendedName>
        <fullName evidence="9 10">A-type ATP synthase subunit I</fullName>
    </recommendedName>
</protein>
<dbReference type="Pfam" id="PF01496">
    <property type="entry name" value="V_ATPase_I"/>
    <property type="match status" value="1"/>
</dbReference>
<keyword evidence="11" id="KW-0175">Coiled coil</keyword>
<feature type="transmembrane region" description="Helical" evidence="10">
    <location>
        <begin position="481"/>
        <end position="502"/>
    </location>
</feature>